<evidence type="ECO:0000256" key="4">
    <source>
        <dbReference type="ARBA" id="ARBA00022692"/>
    </source>
</evidence>
<evidence type="ECO:0000256" key="3">
    <source>
        <dbReference type="ARBA" id="ARBA00022475"/>
    </source>
</evidence>
<dbReference type="InterPro" id="IPR051258">
    <property type="entry name" value="Diverse_Substrate_Transporter"/>
</dbReference>
<accession>A0A3M8DTC0</accession>
<comment type="subcellular location">
    <subcellularLocation>
        <location evidence="1">Cell membrane</location>
        <topology evidence="1">Multi-pass membrane protein</topology>
    </subcellularLocation>
</comment>
<protein>
    <submittedName>
        <fullName evidence="9">EamA/RhaT family transporter</fullName>
    </submittedName>
</protein>
<feature type="transmembrane region" description="Helical" evidence="7">
    <location>
        <begin position="248"/>
        <end position="265"/>
    </location>
</feature>
<evidence type="ECO:0000256" key="1">
    <source>
        <dbReference type="ARBA" id="ARBA00004651"/>
    </source>
</evidence>
<gene>
    <name evidence="9" type="ORF">EDM56_09350</name>
</gene>
<keyword evidence="3" id="KW-1003">Cell membrane</keyword>
<evidence type="ECO:0000256" key="7">
    <source>
        <dbReference type="SAM" id="Phobius"/>
    </source>
</evidence>
<dbReference type="InterPro" id="IPR037185">
    <property type="entry name" value="EmrE-like"/>
</dbReference>
<feature type="transmembrane region" description="Helical" evidence="7">
    <location>
        <begin position="161"/>
        <end position="180"/>
    </location>
</feature>
<evidence type="ECO:0000256" key="2">
    <source>
        <dbReference type="ARBA" id="ARBA00007362"/>
    </source>
</evidence>
<feature type="transmembrane region" description="Helical" evidence="7">
    <location>
        <begin position="104"/>
        <end position="122"/>
    </location>
</feature>
<keyword evidence="5 7" id="KW-1133">Transmembrane helix</keyword>
<keyword evidence="6 7" id="KW-0472">Membrane</keyword>
<dbReference type="SUPFAM" id="SSF103481">
    <property type="entry name" value="Multidrug resistance efflux transporter EmrE"/>
    <property type="match status" value="2"/>
</dbReference>
<evidence type="ECO:0000259" key="8">
    <source>
        <dbReference type="Pfam" id="PF00892"/>
    </source>
</evidence>
<dbReference type="OrthoDB" id="6707571at2"/>
<name>A0A3M8DTC0_9BACL</name>
<feature type="transmembrane region" description="Helical" evidence="7">
    <location>
        <begin position="19"/>
        <end position="36"/>
    </location>
</feature>
<feature type="transmembrane region" description="Helical" evidence="7">
    <location>
        <begin position="77"/>
        <end position="97"/>
    </location>
</feature>
<keyword evidence="4 7" id="KW-0812">Transmembrane</keyword>
<feature type="domain" description="EamA" evidence="8">
    <location>
        <begin position="131"/>
        <end position="265"/>
    </location>
</feature>
<dbReference type="AlphaFoldDB" id="A0A3M8DTC0"/>
<sequence length="283" mass="30862">MPIIAKYAYQGGVNVDTLLTLRFSLASIFFFLYLWLKKGHHVSITKKEWFALALYGGVIYAVISILFFWSIQFIPVSLASLLLYTYPIFVVVLSIIVERTGISKMLGLAILLSLLGLALVLGTSFQSINYYGVLLAVLSSIGYAVHIVLMNRTVRKLPPMITTAFVILFTAISQLLFGITCGTLHTDFSGSAWLSIFALCFVSTILPLLTFFLGLQLVGPTNASILSTFEPIVTILLSALLFHETFTLLQLLGIAAVLIGAFLVVKGGNKKSADEPVAVAEKL</sequence>
<comment type="similarity">
    <text evidence="2">Belongs to the EamA transporter family.</text>
</comment>
<evidence type="ECO:0000313" key="9">
    <source>
        <dbReference type="EMBL" id="RNB90749.1"/>
    </source>
</evidence>
<feature type="domain" description="EamA" evidence="8">
    <location>
        <begin position="2"/>
        <end position="121"/>
    </location>
</feature>
<keyword evidence="10" id="KW-1185">Reference proteome</keyword>
<evidence type="ECO:0000313" key="10">
    <source>
        <dbReference type="Proteomes" id="UP000271031"/>
    </source>
</evidence>
<evidence type="ECO:0000256" key="6">
    <source>
        <dbReference type="ARBA" id="ARBA00023136"/>
    </source>
</evidence>
<dbReference type="Gene3D" id="1.10.3730.20">
    <property type="match status" value="1"/>
</dbReference>
<dbReference type="Pfam" id="PF00892">
    <property type="entry name" value="EamA"/>
    <property type="match status" value="2"/>
</dbReference>
<feature type="transmembrane region" description="Helical" evidence="7">
    <location>
        <begin position="225"/>
        <end position="242"/>
    </location>
</feature>
<feature type="transmembrane region" description="Helical" evidence="7">
    <location>
        <begin position="48"/>
        <end position="71"/>
    </location>
</feature>
<dbReference type="PANTHER" id="PTHR42920">
    <property type="entry name" value="OS03G0707200 PROTEIN-RELATED"/>
    <property type="match status" value="1"/>
</dbReference>
<dbReference type="PANTHER" id="PTHR42920:SF5">
    <property type="entry name" value="EAMA DOMAIN-CONTAINING PROTEIN"/>
    <property type="match status" value="1"/>
</dbReference>
<reference evidence="9 10" key="1">
    <citation type="submission" date="2018-10" db="EMBL/GenBank/DDBJ databases">
        <title>Phylogenomics of Brevibacillus.</title>
        <authorList>
            <person name="Dunlap C."/>
        </authorList>
    </citation>
    <scope>NUCLEOTIDE SEQUENCE [LARGE SCALE GENOMIC DNA]</scope>
    <source>
        <strain evidence="9 10">JCM 15716</strain>
    </source>
</reference>
<feature type="transmembrane region" description="Helical" evidence="7">
    <location>
        <begin position="128"/>
        <end position="149"/>
    </location>
</feature>
<dbReference type="GO" id="GO:0005886">
    <property type="term" value="C:plasma membrane"/>
    <property type="evidence" value="ECO:0007669"/>
    <property type="project" value="UniProtKB-SubCell"/>
</dbReference>
<proteinExistence type="inferred from homology"/>
<dbReference type="EMBL" id="RHHQ01000007">
    <property type="protein sequence ID" value="RNB90749.1"/>
    <property type="molecule type" value="Genomic_DNA"/>
</dbReference>
<organism evidence="9 10">
    <name type="scientific">Brevibacillus fluminis</name>
    <dbReference type="NCBI Taxonomy" id="511487"/>
    <lineage>
        <taxon>Bacteria</taxon>
        <taxon>Bacillati</taxon>
        <taxon>Bacillota</taxon>
        <taxon>Bacilli</taxon>
        <taxon>Bacillales</taxon>
        <taxon>Paenibacillaceae</taxon>
        <taxon>Brevibacillus</taxon>
    </lineage>
</organism>
<dbReference type="Proteomes" id="UP000271031">
    <property type="component" value="Unassembled WGS sequence"/>
</dbReference>
<comment type="caution">
    <text evidence="9">The sequence shown here is derived from an EMBL/GenBank/DDBJ whole genome shotgun (WGS) entry which is preliminary data.</text>
</comment>
<feature type="transmembrane region" description="Helical" evidence="7">
    <location>
        <begin position="192"/>
        <end position="213"/>
    </location>
</feature>
<evidence type="ECO:0000256" key="5">
    <source>
        <dbReference type="ARBA" id="ARBA00022989"/>
    </source>
</evidence>
<dbReference type="InterPro" id="IPR000620">
    <property type="entry name" value="EamA_dom"/>
</dbReference>